<sequence>MVGIGLSTRANASVGSNCIPPVTSSVYISVYGIGDNPDTVSCIAGNTTVLNNVYAKYDVTLHVPTDFNGKTAVLLQGGKASLSPEEVSGGAVKFSGVEFSKGSQLKLALIPYRYATGIFYKKSDDIMFMGGFDDDQQFYVETASAFDIYFAGESSLYDHLSIGDGSMAIKGSADIIDGRAIVSNVPIGAGNRVYALVSKNDEIEKAYMIGQKPFSDYRIFKVIAKDADLDYYSNVDSFMYEWFSEESPEEGPGESLDDFVVEQPAGNVLFYYAMSNNYPFISVNDGVDERIITAYDNYSATVVTSDNVYTLALKKSLPEMDQSLSRQPVFAMKWGEGEGEFPVPSMTIYVSDSQGRVSFLGEMETEIATFPLFFYWQAGIPSPFRIIPAGSVAFSPDDDTKAELPVVQLLRPGSESSIFGLQDLVWVATRADKLKDEYNEPFDVSRLLEFLIPRSLGL</sequence>
<dbReference type="EMBL" id="VDCQ01000020">
    <property type="protein sequence ID" value="TNJ65252.1"/>
    <property type="molecule type" value="Genomic_DNA"/>
</dbReference>
<protein>
    <submittedName>
        <fullName evidence="1">Uncharacterized protein</fullName>
    </submittedName>
</protein>
<comment type="caution">
    <text evidence="1">The sequence shown here is derived from an EMBL/GenBank/DDBJ whole genome shotgun (WGS) entry which is preliminary data.</text>
</comment>
<dbReference type="Proteomes" id="UP000307943">
    <property type="component" value="Unassembled WGS sequence"/>
</dbReference>
<reference evidence="1 2" key="1">
    <citation type="submission" date="2019-05" db="EMBL/GenBank/DDBJ databases">
        <title>We sequenced the genome of Paenibacillus hemerocallicola KCTC 33185 for further insight into its adaptation and study the phylogeny of Paenibacillus.</title>
        <authorList>
            <person name="Narsing Rao M.P."/>
        </authorList>
    </citation>
    <scope>NUCLEOTIDE SEQUENCE [LARGE SCALE GENOMIC DNA]</scope>
    <source>
        <strain evidence="1 2">KCTC 33185</strain>
    </source>
</reference>
<accession>A0A5C4T8J5</accession>
<dbReference type="OrthoDB" id="9822974at2"/>
<gene>
    <name evidence="1" type="ORF">FE784_15630</name>
</gene>
<keyword evidence="2" id="KW-1185">Reference proteome</keyword>
<proteinExistence type="predicted"/>
<dbReference type="AlphaFoldDB" id="A0A5C4T8J5"/>
<evidence type="ECO:0000313" key="2">
    <source>
        <dbReference type="Proteomes" id="UP000307943"/>
    </source>
</evidence>
<evidence type="ECO:0000313" key="1">
    <source>
        <dbReference type="EMBL" id="TNJ65252.1"/>
    </source>
</evidence>
<organism evidence="1 2">
    <name type="scientific">Paenibacillus hemerocallicola</name>
    <dbReference type="NCBI Taxonomy" id="1172614"/>
    <lineage>
        <taxon>Bacteria</taxon>
        <taxon>Bacillati</taxon>
        <taxon>Bacillota</taxon>
        <taxon>Bacilli</taxon>
        <taxon>Bacillales</taxon>
        <taxon>Paenibacillaceae</taxon>
        <taxon>Paenibacillus</taxon>
    </lineage>
</organism>
<name>A0A5C4T8J5_9BACL</name>